<name>A0AAU7VML1_9FIRM</name>
<dbReference type="EMBL" id="CP158367">
    <property type="protein sequence ID" value="XBX75307.1"/>
    <property type="molecule type" value="Genomic_DNA"/>
</dbReference>
<dbReference type="RefSeq" id="WP_350344052.1">
    <property type="nucleotide sequence ID" value="NZ_CP158367.1"/>
</dbReference>
<evidence type="ECO:0000256" key="1">
    <source>
        <dbReference type="ARBA" id="ARBA00023015"/>
    </source>
</evidence>
<dbReference type="AlphaFoldDB" id="A0AAU7VML1"/>
<feature type="domain" description="HTH araC/xylS-type" evidence="4">
    <location>
        <begin position="127"/>
        <end position="225"/>
    </location>
</feature>
<proteinExistence type="predicted"/>
<dbReference type="InterPro" id="IPR018060">
    <property type="entry name" value="HTH_AraC"/>
</dbReference>
<evidence type="ECO:0000256" key="2">
    <source>
        <dbReference type="ARBA" id="ARBA00023125"/>
    </source>
</evidence>
<keyword evidence="1" id="KW-0805">Transcription regulation</keyword>
<sequence>MAKQFFDLESASYMFEKELLDYINKGDTTKAVEIFNEFAMRFTGLTKNRLRGFKNNLIGLTSLISYQLIEQGVPAHCAKNKNQTYIQMIEDADSEKETIKIGVKFIIDYIHIVISQKQNKEYSSHIKKAVDFMHCHLEDELSLDKVSQYVNLNRSYFSSQFKKEMGVTFNQYLISLKIEKSKFYLVHSDKYIIDIAVKLGFNSQSYFCAIFKKNTGLSPKQFRNSHY</sequence>
<protein>
    <submittedName>
        <fullName evidence="5">AraC family transcriptional regulator</fullName>
    </submittedName>
</protein>
<dbReference type="PROSITE" id="PS00041">
    <property type="entry name" value="HTH_ARAC_FAMILY_1"/>
    <property type="match status" value="1"/>
</dbReference>
<dbReference type="PROSITE" id="PS01124">
    <property type="entry name" value="HTH_ARAC_FAMILY_2"/>
    <property type="match status" value="1"/>
</dbReference>
<evidence type="ECO:0000256" key="3">
    <source>
        <dbReference type="ARBA" id="ARBA00023163"/>
    </source>
</evidence>
<dbReference type="PANTHER" id="PTHR43280:SF28">
    <property type="entry name" value="HTH-TYPE TRANSCRIPTIONAL ACTIVATOR RHAS"/>
    <property type="match status" value="1"/>
</dbReference>
<reference evidence="5" key="2">
    <citation type="submission" date="2024-06" db="EMBL/GenBank/DDBJ databases">
        <authorList>
            <person name="Petrova K.O."/>
            <person name="Toshchakov S.V."/>
            <person name="Boltjanskaja Y.V."/>
            <person name="Kevbrin V."/>
        </authorList>
    </citation>
    <scope>NUCLEOTIDE SEQUENCE</scope>
    <source>
        <strain evidence="5">Z-910T</strain>
    </source>
</reference>
<keyword evidence="3" id="KW-0804">Transcription</keyword>
<dbReference type="GO" id="GO:0003700">
    <property type="term" value="F:DNA-binding transcription factor activity"/>
    <property type="evidence" value="ECO:0007669"/>
    <property type="project" value="InterPro"/>
</dbReference>
<dbReference type="SUPFAM" id="SSF46689">
    <property type="entry name" value="Homeodomain-like"/>
    <property type="match status" value="2"/>
</dbReference>
<evidence type="ECO:0000313" key="5">
    <source>
        <dbReference type="EMBL" id="XBX75307.1"/>
    </source>
</evidence>
<dbReference type="SMART" id="SM00342">
    <property type="entry name" value="HTH_ARAC"/>
    <property type="match status" value="1"/>
</dbReference>
<gene>
    <name evidence="5" type="ORF">PRVXT_000423</name>
</gene>
<dbReference type="Gene3D" id="1.10.10.60">
    <property type="entry name" value="Homeodomain-like"/>
    <property type="match status" value="2"/>
</dbReference>
<dbReference type="InterPro" id="IPR020449">
    <property type="entry name" value="Tscrpt_reg_AraC-type_HTH"/>
</dbReference>
<evidence type="ECO:0000259" key="4">
    <source>
        <dbReference type="PROSITE" id="PS01124"/>
    </source>
</evidence>
<dbReference type="GO" id="GO:0043565">
    <property type="term" value="F:sequence-specific DNA binding"/>
    <property type="evidence" value="ECO:0007669"/>
    <property type="project" value="InterPro"/>
</dbReference>
<reference evidence="5" key="1">
    <citation type="journal article" date="2013" name="Extremophiles">
        <title>Proteinivorax tanatarense gen. nov., sp. nov., an anaerobic, haloalkaliphilic, proteolytic bacterium isolated from a decaying algal bloom, and proposal of Proteinivoraceae fam. nov.</title>
        <authorList>
            <person name="Kevbrin V."/>
            <person name="Boltyanskaya Y."/>
            <person name="Zhilina T."/>
            <person name="Kolganova T."/>
            <person name="Lavrentjeva E."/>
            <person name="Kuznetsov B."/>
        </authorList>
    </citation>
    <scope>NUCLEOTIDE SEQUENCE</scope>
    <source>
        <strain evidence="5">Z-910T</strain>
    </source>
</reference>
<dbReference type="Pfam" id="PF12833">
    <property type="entry name" value="HTH_18"/>
    <property type="match status" value="1"/>
</dbReference>
<organism evidence="5">
    <name type="scientific">Proteinivorax tanatarense</name>
    <dbReference type="NCBI Taxonomy" id="1260629"/>
    <lineage>
        <taxon>Bacteria</taxon>
        <taxon>Bacillati</taxon>
        <taxon>Bacillota</taxon>
        <taxon>Clostridia</taxon>
        <taxon>Eubacteriales</taxon>
        <taxon>Proteinivoracaceae</taxon>
        <taxon>Proteinivorax</taxon>
    </lineage>
</organism>
<dbReference type="PRINTS" id="PR00032">
    <property type="entry name" value="HTHARAC"/>
</dbReference>
<dbReference type="InterPro" id="IPR018062">
    <property type="entry name" value="HTH_AraC-typ_CS"/>
</dbReference>
<keyword evidence="2" id="KW-0238">DNA-binding</keyword>
<dbReference type="InterPro" id="IPR009057">
    <property type="entry name" value="Homeodomain-like_sf"/>
</dbReference>
<dbReference type="PANTHER" id="PTHR43280">
    <property type="entry name" value="ARAC-FAMILY TRANSCRIPTIONAL REGULATOR"/>
    <property type="match status" value="1"/>
</dbReference>
<accession>A0AAU7VML1</accession>